<feature type="region of interest" description="Disordered" evidence="1">
    <location>
        <begin position="14"/>
        <end position="36"/>
    </location>
</feature>
<evidence type="ECO:0000256" key="1">
    <source>
        <dbReference type="SAM" id="MobiDB-lite"/>
    </source>
</evidence>
<feature type="region of interest" description="Disordered" evidence="1">
    <location>
        <begin position="101"/>
        <end position="126"/>
    </location>
</feature>
<protein>
    <submittedName>
        <fullName evidence="2">Uncharacterized protein</fullName>
    </submittedName>
</protein>
<sequence length="126" mass="13295">MSSLASLASLALQKKRKRQKVGASSAHDLAAAASPGRAIACSEIGISSTADKQQQKQQKHEKGCQHEAAEQKGERTAMEDSCMQGVTALRAADATTAKVVSSRRPCLHIFDTGQSGSTMQRQPQGS</sequence>
<name>F2PN86_TRIEC</name>
<dbReference type="HOGENOM" id="CLU_1983137_0_0_1"/>
<keyword evidence="3" id="KW-1185">Reference proteome</keyword>
<accession>F2PN86</accession>
<dbReference type="EMBL" id="DS995727">
    <property type="protein sequence ID" value="EGE03354.1"/>
    <property type="molecule type" value="Genomic_DNA"/>
</dbReference>
<evidence type="ECO:0000313" key="2">
    <source>
        <dbReference type="EMBL" id="EGE03354.1"/>
    </source>
</evidence>
<dbReference type="VEuPathDB" id="FungiDB:TEQG_02388"/>
<organism evidence="2 3">
    <name type="scientific">Trichophyton equinum (strain ATCC MYA-4606 / CBS 127.97)</name>
    <name type="common">Horse ringworm fungus</name>
    <dbReference type="NCBI Taxonomy" id="559882"/>
    <lineage>
        <taxon>Eukaryota</taxon>
        <taxon>Fungi</taxon>
        <taxon>Dikarya</taxon>
        <taxon>Ascomycota</taxon>
        <taxon>Pezizomycotina</taxon>
        <taxon>Eurotiomycetes</taxon>
        <taxon>Eurotiomycetidae</taxon>
        <taxon>Onygenales</taxon>
        <taxon>Arthrodermataceae</taxon>
        <taxon>Trichophyton</taxon>
    </lineage>
</organism>
<feature type="compositionally biased region" description="Low complexity" evidence="1">
    <location>
        <begin position="23"/>
        <end position="34"/>
    </location>
</feature>
<proteinExistence type="predicted"/>
<evidence type="ECO:0000313" key="3">
    <source>
        <dbReference type="Proteomes" id="UP000009169"/>
    </source>
</evidence>
<dbReference type="AlphaFoldDB" id="F2PN86"/>
<dbReference type="Proteomes" id="UP000009169">
    <property type="component" value="Unassembled WGS sequence"/>
</dbReference>
<feature type="region of interest" description="Disordered" evidence="1">
    <location>
        <begin position="48"/>
        <end position="80"/>
    </location>
</feature>
<reference evidence="3" key="1">
    <citation type="journal article" date="2012" name="MBio">
        <title>Comparative genome analysis of Trichophyton rubrum and related dermatophytes reveals candidate genes involved in infection.</title>
        <authorList>
            <person name="Martinez D.A."/>
            <person name="Oliver B.G."/>
            <person name="Graeser Y."/>
            <person name="Goldberg J.M."/>
            <person name="Li W."/>
            <person name="Martinez-Rossi N.M."/>
            <person name="Monod M."/>
            <person name="Shelest E."/>
            <person name="Barton R.C."/>
            <person name="Birch E."/>
            <person name="Brakhage A.A."/>
            <person name="Chen Z."/>
            <person name="Gurr S.J."/>
            <person name="Heiman D."/>
            <person name="Heitman J."/>
            <person name="Kosti I."/>
            <person name="Rossi A."/>
            <person name="Saif S."/>
            <person name="Samalova M."/>
            <person name="Saunders C.W."/>
            <person name="Shea T."/>
            <person name="Summerbell R.C."/>
            <person name="Xu J."/>
            <person name="Young S."/>
            <person name="Zeng Q."/>
            <person name="Birren B.W."/>
            <person name="Cuomo C.A."/>
            <person name="White T.C."/>
        </authorList>
    </citation>
    <scope>NUCLEOTIDE SEQUENCE [LARGE SCALE GENOMIC DNA]</scope>
    <source>
        <strain evidence="3">ATCC MYA-4606 / CBS 127.97</strain>
    </source>
</reference>
<feature type="compositionally biased region" description="Polar residues" evidence="1">
    <location>
        <begin position="112"/>
        <end position="126"/>
    </location>
</feature>
<gene>
    <name evidence="2" type="ORF">TEQG_02388</name>
</gene>
<feature type="compositionally biased region" description="Basic and acidic residues" evidence="1">
    <location>
        <begin position="58"/>
        <end position="78"/>
    </location>
</feature>